<protein>
    <submittedName>
        <fullName evidence="3">Talin-1</fullName>
    </submittedName>
</protein>
<dbReference type="GO" id="GO:0005178">
    <property type="term" value="F:integrin binding"/>
    <property type="evidence" value="ECO:0007669"/>
    <property type="project" value="TreeGrafter"/>
</dbReference>
<dbReference type="PANTHER" id="PTHR19981:SF7">
    <property type="entry name" value="TALIN-1"/>
    <property type="match status" value="1"/>
</dbReference>
<evidence type="ECO:0000259" key="2">
    <source>
        <dbReference type="Pfam" id="PF21692"/>
    </source>
</evidence>
<feature type="domain" description="Talin R4" evidence="2">
    <location>
        <begin position="100"/>
        <end position="152"/>
    </location>
</feature>
<sequence length="166" mass="17352">MVAAAKASVPTIQDQASAMQLSQCAKNLGTALAELRTAAQKAQEACGPLEMDSALSVVQNLERDLQEVKAAARDGKLKPLPGETMEKCAQDLGNSTKAVSSAIAQLLGESPRAVAEQIPLLVQGVRGSQAQPDSPSAQLALIAASQSFLQARHPLPISQTRPFPPF</sequence>
<keyword evidence="4" id="KW-1185">Reference proteome</keyword>
<dbReference type="GO" id="GO:0098609">
    <property type="term" value="P:cell-cell adhesion"/>
    <property type="evidence" value="ECO:0007669"/>
    <property type="project" value="TreeGrafter"/>
</dbReference>
<dbReference type="Pfam" id="PF21692">
    <property type="entry name" value="Talin_R4"/>
    <property type="match status" value="2"/>
</dbReference>
<dbReference type="PANTHER" id="PTHR19981">
    <property type="entry name" value="TALIN"/>
    <property type="match status" value="1"/>
</dbReference>
<evidence type="ECO:0000313" key="3">
    <source>
        <dbReference type="EMBL" id="ELK09028.1"/>
    </source>
</evidence>
<dbReference type="GO" id="GO:0005737">
    <property type="term" value="C:cytoplasm"/>
    <property type="evidence" value="ECO:0007669"/>
    <property type="project" value="TreeGrafter"/>
</dbReference>
<dbReference type="GO" id="GO:0030036">
    <property type="term" value="P:actin cytoskeleton organization"/>
    <property type="evidence" value="ECO:0007669"/>
    <property type="project" value="TreeGrafter"/>
</dbReference>
<gene>
    <name evidence="3" type="ORF">PAL_GLEAN10008235</name>
</gene>
<dbReference type="InParanoid" id="L5KEV8"/>
<feature type="domain" description="Talin R4" evidence="2">
    <location>
        <begin position="1"/>
        <end position="42"/>
    </location>
</feature>
<dbReference type="InterPro" id="IPR049108">
    <property type="entry name" value="Talin_R4"/>
</dbReference>
<reference evidence="4" key="1">
    <citation type="journal article" date="2013" name="Science">
        <title>Comparative analysis of bat genomes provides insight into the evolution of flight and immunity.</title>
        <authorList>
            <person name="Zhang G."/>
            <person name="Cowled C."/>
            <person name="Shi Z."/>
            <person name="Huang Z."/>
            <person name="Bishop-Lilly K.A."/>
            <person name="Fang X."/>
            <person name="Wynne J.W."/>
            <person name="Xiong Z."/>
            <person name="Baker M.L."/>
            <person name="Zhao W."/>
            <person name="Tachedjian M."/>
            <person name="Zhu Y."/>
            <person name="Zhou P."/>
            <person name="Jiang X."/>
            <person name="Ng J."/>
            <person name="Yang L."/>
            <person name="Wu L."/>
            <person name="Xiao J."/>
            <person name="Feng Y."/>
            <person name="Chen Y."/>
            <person name="Sun X."/>
            <person name="Zhang Y."/>
            <person name="Marsh G.A."/>
            <person name="Crameri G."/>
            <person name="Broder C.C."/>
            <person name="Frey K.G."/>
            <person name="Wang L.F."/>
            <person name="Wang J."/>
        </authorList>
    </citation>
    <scope>NUCLEOTIDE SEQUENCE [LARGE SCALE GENOMIC DNA]</scope>
</reference>
<dbReference type="Gene3D" id="1.20.1420.10">
    <property type="entry name" value="Talin, central domain"/>
    <property type="match status" value="1"/>
</dbReference>
<dbReference type="Gene3D" id="1.20.120.230">
    <property type="entry name" value="Alpha-catenin/vinculin-like"/>
    <property type="match status" value="1"/>
</dbReference>
<proteinExistence type="predicted"/>
<evidence type="ECO:0000256" key="1">
    <source>
        <dbReference type="SAM" id="Coils"/>
    </source>
</evidence>
<dbReference type="Proteomes" id="UP000010552">
    <property type="component" value="Unassembled WGS sequence"/>
</dbReference>
<dbReference type="GO" id="GO:0005886">
    <property type="term" value="C:plasma membrane"/>
    <property type="evidence" value="ECO:0007669"/>
    <property type="project" value="TreeGrafter"/>
</dbReference>
<evidence type="ECO:0000313" key="4">
    <source>
        <dbReference type="Proteomes" id="UP000010552"/>
    </source>
</evidence>
<dbReference type="EMBL" id="KB030846">
    <property type="protein sequence ID" value="ELK09028.1"/>
    <property type="molecule type" value="Genomic_DNA"/>
</dbReference>
<dbReference type="AlphaFoldDB" id="L5KEV8"/>
<accession>L5KEV8</accession>
<feature type="coiled-coil region" evidence="1">
    <location>
        <begin position="25"/>
        <end position="78"/>
    </location>
</feature>
<name>L5KEV8_PTEAL</name>
<dbReference type="GO" id="GO:0005925">
    <property type="term" value="C:focal adhesion"/>
    <property type="evidence" value="ECO:0007669"/>
    <property type="project" value="TreeGrafter"/>
</dbReference>
<organism evidence="3 4">
    <name type="scientific">Pteropus alecto</name>
    <name type="common">Black flying fox</name>
    <dbReference type="NCBI Taxonomy" id="9402"/>
    <lineage>
        <taxon>Eukaryota</taxon>
        <taxon>Metazoa</taxon>
        <taxon>Chordata</taxon>
        <taxon>Craniata</taxon>
        <taxon>Vertebrata</taxon>
        <taxon>Euteleostomi</taxon>
        <taxon>Mammalia</taxon>
        <taxon>Eutheria</taxon>
        <taxon>Laurasiatheria</taxon>
        <taxon>Chiroptera</taxon>
        <taxon>Yinpterochiroptera</taxon>
        <taxon>Pteropodoidea</taxon>
        <taxon>Pteropodidae</taxon>
        <taxon>Pteropodinae</taxon>
        <taxon>Pteropus</taxon>
    </lineage>
</organism>
<keyword evidence="1" id="KW-0175">Coiled coil</keyword>
<dbReference type="STRING" id="9402.L5KEV8"/>